<dbReference type="InterPro" id="IPR036345">
    <property type="entry name" value="ExoRNase_PH_dom2_sf"/>
</dbReference>
<comment type="similarity">
    <text evidence="3">Belongs to the RNase PH family.</text>
</comment>
<dbReference type="PANTHER" id="PTHR11097:SF9">
    <property type="entry name" value="EXOSOME COMPLEX COMPONENT RRP43"/>
    <property type="match status" value="1"/>
</dbReference>
<reference evidence="11 12" key="1">
    <citation type="submission" date="2024-09" db="EMBL/GenBank/DDBJ databases">
        <title>Rethinking Asexuality: The Enigmatic Case of Functional Sexual Genes in Lepraria (Stereocaulaceae).</title>
        <authorList>
            <person name="Doellman M."/>
            <person name="Sun Y."/>
            <person name="Barcenas-Pena A."/>
            <person name="Lumbsch H.T."/>
            <person name="Grewe F."/>
        </authorList>
    </citation>
    <scope>NUCLEOTIDE SEQUENCE [LARGE SCALE GENOMIC DNA]</scope>
    <source>
        <strain evidence="11 12">Grewe 0041</strain>
    </source>
</reference>
<dbReference type="SUPFAM" id="SSF55666">
    <property type="entry name" value="Ribonuclease PH domain 2-like"/>
    <property type="match status" value="1"/>
</dbReference>
<keyword evidence="5" id="KW-0698">rRNA processing</keyword>
<dbReference type="Gene3D" id="3.30.230.70">
    <property type="entry name" value="GHMP Kinase, N-terminal domain"/>
    <property type="match status" value="1"/>
</dbReference>
<dbReference type="InterPro" id="IPR001247">
    <property type="entry name" value="ExoRNase_PH_dom1"/>
</dbReference>
<evidence type="ECO:0000256" key="2">
    <source>
        <dbReference type="ARBA" id="ARBA00004604"/>
    </source>
</evidence>
<evidence type="ECO:0000259" key="10">
    <source>
        <dbReference type="Pfam" id="PF01138"/>
    </source>
</evidence>
<keyword evidence="4" id="KW-0963">Cytoplasm</keyword>
<keyword evidence="8" id="KW-0539">Nucleus</keyword>
<evidence type="ECO:0000256" key="1">
    <source>
        <dbReference type="ARBA" id="ARBA00004496"/>
    </source>
</evidence>
<dbReference type="PANTHER" id="PTHR11097">
    <property type="entry name" value="EXOSOME COMPLEX EXONUCLEASE RIBOSOMAL RNA PROCESSING PROTEIN"/>
    <property type="match status" value="1"/>
</dbReference>
<evidence type="ECO:0000256" key="6">
    <source>
        <dbReference type="ARBA" id="ARBA00022835"/>
    </source>
</evidence>
<keyword evidence="6" id="KW-0271">Exosome</keyword>
<gene>
    <name evidence="11" type="ORF">ABVK25_010014</name>
</gene>
<evidence type="ECO:0000256" key="5">
    <source>
        <dbReference type="ARBA" id="ARBA00022552"/>
    </source>
</evidence>
<organism evidence="11 12">
    <name type="scientific">Lepraria finkii</name>
    <dbReference type="NCBI Taxonomy" id="1340010"/>
    <lineage>
        <taxon>Eukaryota</taxon>
        <taxon>Fungi</taxon>
        <taxon>Dikarya</taxon>
        <taxon>Ascomycota</taxon>
        <taxon>Pezizomycotina</taxon>
        <taxon>Lecanoromycetes</taxon>
        <taxon>OSLEUM clade</taxon>
        <taxon>Lecanoromycetidae</taxon>
        <taxon>Lecanorales</taxon>
        <taxon>Lecanorineae</taxon>
        <taxon>Stereocaulaceae</taxon>
        <taxon>Lepraria</taxon>
    </lineage>
</organism>
<accession>A0ABR4B1R1</accession>
<sequence>MSDRKGLQMEFSYVRCRVAETLPLELAPGSPAKRLRAAGNSQSFGPIPGRTKFALQIQHPPFLHNGNQNNSIHHRTTPPTFPAHTFAKLAPPTYLTAHLTSKGVPIRPSGRSPTQFRTPTCHAGSLTHAHGSAVVRCGDTAGVCGVRGEILRVEDVADYRPKMAEEEERVDTEMHSFQNVRREKREDSEEMARLGLLVPNLELATGCSPTHLPGGPPSTLAQTLSQRILTLLHTSNLLSVHDLRIWFRPPASAPICRGQEHEVMREEEEEIVKAEVKAFWVLYIDILFISLDGNPFDAACFALLAALCNTRLPHAWYDADRELVLCSDDPAESKQLHLYDMPVPLSFGVFEGDEEAKGKKWILADMDGFEEGLCRENVTIVVGEEKRVVRIEKDGGGNVGGRDMRRLVELAVQRRREWVLMLRDGPP</sequence>
<keyword evidence="12" id="KW-1185">Reference proteome</keyword>
<protein>
    <recommendedName>
        <fullName evidence="9">Ribosomal RNA-processing protein 43</fullName>
    </recommendedName>
</protein>
<comment type="subcellular location">
    <subcellularLocation>
        <location evidence="1">Cytoplasm</location>
    </subcellularLocation>
    <subcellularLocation>
        <location evidence="2">Nucleus</location>
        <location evidence="2">Nucleolus</location>
    </subcellularLocation>
</comment>
<dbReference type="Pfam" id="PF01138">
    <property type="entry name" value="RNase_PH"/>
    <property type="match status" value="1"/>
</dbReference>
<evidence type="ECO:0000256" key="9">
    <source>
        <dbReference type="ARBA" id="ARBA00030617"/>
    </source>
</evidence>
<evidence type="ECO:0000313" key="12">
    <source>
        <dbReference type="Proteomes" id="UP001590951"/>
    </source>
</evidence>
<feature type="domain" description="Exoribonuclease phosphorolytic" evidence="10">
    <location>
        <begin position="115"/>
        <end position="313"/>
    </location>
</feature>
<keyword evidence="7" id="KW-0694">RNA-binding</keyword>
<evidence type="ECO:0000313" key="11">
    <source>
        <dbReference type="EMBL" id="KAL2049673.1"/>
    </source>
</evidence>
<evidence type="ECO:0000256" key="8">
    <source>
        <dbReference type="ARBA" id="ARBA00023242"/>
    </source>
</evidence>
<dbReference type="EMBL" id="JBHFEH010000059">
    <property type="protein sequence ID" value="KAL2049673.1"/>
    <property type="molecule type" value="Genomic_DNA"/>
</dbReference>
<proteinExistence type="inferred from homology"/>
<dbReference type="InterPro" id="IPR027408">
    <property type="entry name" value="PNPase/RNase_PH_dom_sf"/>
</dbReference>
<dbReference type="SUPFAM" id="SSF54211">
    <property type="entry name" value="Ribosomal protein S5 domain 2-like"/>
    <property type="match status" value="1"/>
</dbReference>
<evidence type="ECO:0000256" key="4">
    <source>
        <dbReference type="ARBA" id="ARBA00022490"/>
    </source>
</evidence>
<name>A0ABR4B1R1_9LECA</name>
<dbReference type="Proteomes" id="UP001590951">
    <property type="component" value="Unassembled WGS sequence"/>
</dbReference>
<dbReference type="InterPro" id="IPR020568">
    <property type="entry name" value="Ribosomal_Su5_D2-typ_SF"/>
</dbReference>
<comment type="caution">
    <text evidence="11">The sequence shown here is derived from an EMBL/GenBank/DDBJ whole genome shotgun (WGS) entry which is preliminary data.</text>
</comment>
<evidence type="ECO:0000256" key="3">
    <source>
        <dbReference type="ARBA" id="ARBA00006678"/>
    </source>
</evidence>
<dbReference type="InterPro" id="IPR050590">
    <property type="entry name" value="Exosome_comp_Rrp42_subfam"/>
</dbReference>
<evidence type="ECO:0000256" key="7">
    <source>
        <dbReference type="ARBA" id="ARBA00022884"/>
    </source>
</evidence>